<feature type="transmembrane region" description="Helical" evidence="1">
    <location>
        <begin position="172"/>
        <end position="192"/>
    </location>
</feature>
<keyword evidence="3" id="KW-0012">Acyltransferase</keyword>
<dbReference type="GO" id="GO:0016747">
    <property type="term" value="F:acyltransferase activity, transferring groups other than amino-acyl groups"/>
    <property type="evidence" value="ECO:0007669"/>
    <property type="project" value="InterPro"/>
</dbReference>
<feature type="transmembrane region" description="Helical" evidence="1">
    <location>
        <begin position="231"/>
        <end position="249"/>
    </location>
</feature>
<keyword evidence="1" id="KW-0472">Membrane</keyword>
<feature type="transmembrane region" description="Helical" evidence="1">
    <location>
        <begin position="349"/>
        <end position="369"/>
    </location>
</feature>
<feature type="transmembrane region" description="Helical" evidence="1">
    <location>
        <begin position="66"/>
        <end position="89"/>
    </location>
</feature>
<evidence type="ECO:0000256" key="1">
    <source>
        <dbReference type="SAM" id="Phobius"/>
    </source>
</evidence>
<dbReference type="EMBL" id="JACXWD010000005">
    <property type="protein sequence ID" value="MBD3867047.1"/>
    <property type="molecule type" value="Genomic_DNA"/>
</dbReference>
<evidence type="ECO:0000313" key="4">
    <source>
        <dbReference type="Proteomes" id="UP000648239"/>
    </source>
</evidence>
<evidence type="ECO:0000313" key="3">
    <source>
        <dbReference type="EMBL" id="MBD3867047.1"/>
    </source>
</evidence>
<evidence type="ECO:0000259" key="2">
    <source>
        <dbReference type="Pfam" id="PF01757"/>
    </source>
</evidence>
<feature type="transmembrane region" description="Helical" evidence="1">
    <location>
        <begin position="301"/>
        <end position="329"/>
    </location>
</feature>
<feature type="transmembrane region" description="Helical" evidence="1">
    <location>
        <begin position="26"/>
        <end position="46"/>
    </location>
</feature>
<dbReference type="Pfam" id="PF01757">
    <property type="entry name" value="Acyl_transf_3"/>
    <property type="match status" value="1"/>
</dbReference>
<sequence>MSIRIWSRALDLAARTPPQRHRGVDFLRAASIIVVVIGHWVMAAPWVDDSGAHIAHMLGHQEWIQWLTWVLQVMPVFFFVGGFANGISWDAAVRDHKPYREWLAGRLGRLLRPALPLVLFWAVAGWLAVLAGVPAGMVGVASQIALVPTWFLAVYLLAVLLVPIARGAWKRFGMASFWVPAGLAVLVDAAYFQLDMHGFGWINYLLVWGAVHQLGFAWLDDRCARGGRAVLWALGGLGLLVLLTEFGPWPRSLVGVPGAEVSNTTPPHLPLLALTAFQFGTVRLVEGFLRRWLGNLKAWAATVLVNGMIMSVFLWHSTVMMLLFGVALLLDGAGLKAYPGSGSWWIMKLAWIGLFLVALLPVVAFVSRWEQGAPGGGTPGALRQVAGSLILGFGLGMLAYGGVVHPESGALAVVPLLLPFLGALIAGLIFNRRRPAGASGGTPS</sequence>
<comment type="caution">
    <text evidence="3">The sequence shown here is derived from an EMBL/GenBank/DDBJ whole genome shotgun (WGS) entry which is preliminary data.</text>
</comment>
<keyword evidence="1" id="KW-1133">Transmembrane helix</keyword>
<keyword evidence="3" id="KW-0808">Transferase</keyword>
<feature type="transmembrane region" description="Helical" evidence="1">
    <location>
        <begin position="145"/>
        <end position="165"/>
    </location>
</feature>
<feature type="domain" description="Acyltransferase 3" evidence="2">
    <location>
        <begin position="23"/>
        <end position="362"/>
    </location>
</feature>
<dbReference type="InterPro" id="IPR002656">
    <property type="entry name" value="Acyl_transf_3_dom"/>
</dbReference>
<organism evidence="3 4">
    <name type="scientific">Candidatus Polarisedimenticola svalbardensis</name>
    <dbReference type="NCBI Taxonomy" id="2886004"/>
    <lineage>
        <taxon>Bacteria</taxon>
        <taxon>Pseudomonadati</taxon>
        <taxon>Acidobacteriota</taxon>
        <taxon>Candidatus Polarisedimenticolia</taxon>
        <taxon>Candidatus Polarisedimenticolales</taxon>
        <taxon>Candidatus Polarisedimenticolaceae</taxon>
        <taxon>Candidatus Polarisedimenticola</taxon>
    </lineage>
</organism>
<proteinExistence type="predicted"/>
<feature type="transmembrane region" description="Helical" evidence="1">
    <location>
        <begin position="110"/>
        <end position="133"/>
    </location>
</feature>
<name>A0A8J7CC66_9BACT</name>
<dbReference type="Proteomes" id="UP000648239">
    <property type="component" value="Unassembled WGS sequence"/>
</dbReference>
<feature type="transmembrane region" description="Helical" evidence="1">
    <location>
        <begin position="198"/>
        <end position="219"/>
    </location>
</feature>
<reference evidence="3 4" key="1">
    <citation type="submission" date="2020-08" db="EMBL/GenBank/DDBJ databases">
        <title>Acidobacteriota in marine sediments use diverse sulfur dissimilation pathways.</title>
        <authorList>
            <person name="Wasmund K."/>
        </authorList>
    </citation>
    <scope>NUCLEOTIDE SEQUENCE [LARGE SCALE GENOMIC DNA]</scope>
    <source>
        <strain evidence="3">MAG AM4</strain>
    </source>
</reference>
<dbReference type="AlphaFoldDB" id="A0A8J7CC66"/>
<feature type="transmembrane region" description="Helical" evidence="1">
    <location>
        <begin position="409"/>
        <end position="430"/>
    </location>
</feature>
<feature type="transmembrane region" description="Helical" evidence="1">
    <location>
        <begin position="269"/>
        <end position="289"/>
    </location>
</feature>
<accession>A0A8J7CC66</accession>
<feature type="transmembrane region" description="Helical" evidence="1">
    <location>
        <begin position="381"/>
        <end position="403"/>
    </location>
</feature>
<gene>
    <name evidence="3" type="ORF">IFK94_02890</name>
</gene>
<keyword evidence="1" id="KW-0812">Transmembrane</keyword>
<protein>
    <submittedName>
        <fullName evidence="3">Acyltransferase family protein</fullName>
    </submittedName>
</protein>